<dbReference type="Pfam" id="PF01562">
    <property type="entry name" value="Pep_M12B_propep"/>
    <property type="match status" value="1"/>
</dbReference>
<evidence type="ECO:0000313" key="3">
    <source>
        <dbReference type="EMBL" id="EEN47408.1"/>
    </source>
</evidence>
<dbReference type="eggNOG" id="KOG3538">
    <property type="taxonomic scope" value="Eukaryota"/>
</dbReference>
<evidence type="ECO:0000256" key="1">
    <source>
        <dbReference type="ARBA" id="ARBA00023157"/>
    </source>
</evidence>
<reference evidence="3" key="1">
    <citation type="journal article" date="2008" name="Nature">
        <title>The amphioxus genome and the evolution of the chordate karyotype.</title>
        <authorList>
            <consortium name="US DOE Joint Genome Institute (JGI-PGF)"/>
            <person name="Putnam N.H."/>
            <person name="Butts T."/>
            <person name="Ferrier D.E.K."/>
            <person name="Furlong R.F."/>
            <person name="Hellsten U."/>
            <person name="Kawashima T."/>
            <person name="Robinson-Rechavi M."/>
            <person name="Shoguchi E."/>
            <person name="Terry A."/>
            <person name="Yu J.-K."/>
            <person name="Benito-Gutierrez E.L."/>
            <person name="Dubchak I."/>
            <person name="Garcia-Fernandez J."/>
            <person name="Gibson-Brown J.J."/>
            <person name="Grigoriev I.V."/>
            <person name="Horton A.C."/>
            <person name="de Jong P.J."/>
            <person name="Jurka J."/>
            <person name="Kapitonov V.V."/>
            <person name="Kohara Y."/>
            <person name="Kuroki Y."/>
            <person name="Lindquist E."/>
            <person name="Lucas S."/>
            <person name="Osoegawa K."/>
            <person name="Pennacchio L.A."/>
            <person name="Salamov A.A."/>
            <person name="Satou Y."/>
            <person name="Sauka-Spengler T."/>
            <person name="Schmutz J."/>
            <person name="Shin-I T."/>
            <person name="Toyoda A."/>
            <person name="Bronner-Fraser M."/>
            <person name="Fujiyama A."/>
            <person name="Holland L.Z."/>
            <person name="Holland P.W.H."/>
            <person name="Satoh N."/>
            <person name="Rokhsar D.S."/>
        </authorList>
    </citation>
    <scope>NUCLEOTIDE SEQUENCE [LARGE SCALE GENOMIC DNA]</scope>
    <source>
        <strain evidence="3">S238N-H82</strain>
        <tissue evidence="3">Testes</tissue>
    </source>
</reference>
<gene>
    <name evidence="3" type="ORF">BRAFLDRAFT_86915</name>
</gene>
<dbReference type="AlphaFoldDB" id="C3ZJ77"/>
<accession>C3ZJ77</accession>
<keyword evidence="1" id="KW-1015">Disulfide bond</keyword>
<dbReference type="InParanoid" id="C3ZJ77"/>
<protein>
    <recommendedName>
        <fullName evidence="2">Peptidase M12B propeptide domain-containing protein</fullName>
    </recommendedName>
</protein>
<dbReference type="InterPro" id="IPR002870">
    <property type="entry name" value="Peptidase_M12B_N"/>
</dbReference>
<sequence length="270" mass="29574">MNKPRTRSRRSTTLDGDQYEQDDQIFYMIAAYGRTFHLNVTRNNYLVSANFVVEHWGENGTVTSRRGLRRHAGCHYVGTIRDHEHSSVAISNCRGLCARQCVTSTSGIASCTRDIVSSMRIIACGTRVSASGTRVSASGTRVSASGTRQGVFSTGREEFVVEPVRNGTDRPPPAGHPHLVYRRSALRHRGDDPPCGVQVSVCPQTECLPVLPSWLQLQFLLMSHAGTLLFGLAMICRAGWDKNISLLINTCSASMGGMLELTGDLEGFQL</sequence>
<dbReference type="PANTHER" id="PTHR11905:SF256">
    <property type="entry name" value="PEPTIDASE M12B DOMAIN-CONTAINING PROTEIN"/>
    <property type="match status" value="1"/>
</dbReference>
<dbReference type="EMBL" id="GG666631">
    <property type="protein sequence ID" value="EEN47408.1"/>
    <property type="molecule type" value="Genomic_DNA"/>
</dbReference>
<name>C3ZJ77_BRAFL</name>
<evidence type="ECO:0000259" key="2">
    <source>
        <dbReference type="Pfam" id="PF01562"/>
    </source>
</evidence>
<organism>
    <name type="scientific">Branchiostoma floridae</name>
    <name type="common">Florida lancelet</name>
    <name type="synonym">Amphioxus</name>
    <dbReference type="NCBI Taxonomy" id="7739"/>
    <lineage>
        <taxon>Eukaryota</taxon>
        <taxon>Metazoa</taxon>
        <taxon>Chordata</taxon>
        <taxon>Cephalochordata</taxon>
        <taxon>Leptocardii</taxon>
        <taxon>Amphioxiformes</taxon>
        <taxon>Branchiostomatidae</taxon>
        <taxon>Branchiostoma</taxon>
    </lineage>
</organism>
<dbReference type="PANTHER" id="PTHR11905">
    <property type="entry name" value="ADAM A DISINTEGRIN AND METALLOPROTEASE DOMAIN"/>
    <property type="match status" value="1"/>
</dbReference>
<proteinExistence type="predicted"/>
<feature type="domain" description="Peptidase M12B propeptide" evidence="2">
    <location>
        <begin position="5"/>
        <end position="81"/>
    </location>
</feature>